<dbReference type="SUPFAM" id="SSF54211">
    <property type="entry name" value="Ribosomal protein S5 domain 2-like"/>
    <property type="match status" value="1"/>
</dbReference>
<organism evidence="5 6">
    <name type="scientific">Camellia sinensis</name>
    <name type="common">Tea plant</name>
    <name type="synonym">Thea sinensis</name>
    <dbReference type="NCBI Taxonomy" id="4442"/>
    <lineage>
        <taxon>Eukaryota</taxon>
        <taxon>Viridiplantae</taxon>
        <taxon>Streptophyta</taxon>
        <taxon>Embryophyta</taxon>
        <taxon>Tracheophyta</taxon>
        <taxon>Spermatophyta</taxon>
        <taxon>Magnoliopsida</taxon>
        <taxon>eudicotyledons</taxon>
        <taxon>Gunneridae</taxon>
        <taxon>Pentapetalae</taxon>
        <taxon>asterids</taxon>
        <taxon>Ericales</taxon>
        <taxon>Theaceae</taxon>
        <taxon>Camellia</taxon>
    </lineage>
</organism>
<keyword evidence="1" id="KW-0547">Nucleotide-binding</keyword>
<dbReference type="GO" id="GO:0005524">
    <property type="term" value="F:ATP binding"/>
    <property type="evidence" value="ECO:0007669"/>
    <property type="project" value="UniProtKB-KW"/>
</dbReference>
<dbReference type="PANTHER" id="PTHR43527:SF2">
    <property type="entry name" value="4-DIPHOSPHOCYTIDYL-2-C-METHYL-D-ERYTHRITOL KINASE, CHLOROPLASTIC"/>
    <property type="match status" value="1"/>
</dbReference>
<keyword evidence="6" id="KW-1185">Reference proteome</keyword>
<keyword evidence="2" id="KW-0808">Transferase</keyword>
<evidence type="ECO:0000313" key="6">
    <source>
        <dbReference type="Proteomes" id="UP000593564"/>
    </source>
</evidence>
<keyword evidence="2" id="KW-0418">Kinase</keyword>
<evidence type="ECO:0000256" key="1">
    <source>
        <dbReference type="ARBA" id="ARBA00022741"/>
    </source>
</evidence>
<dbReference type="InterPro" id="IPR014721">
    <property type="entry name" value="Ribsml_uS5_D2-typ_fold_subgr"/>
</dbReference>
<dbReference type="PANTHER" id="PTHR43527">
    <property type="entry name" value="4-DIPHOSPHOCYTIDYL-2-C-METHYL-D-ERYTHRITOL KINASE, CHLOROPLASTIC"/>
    <property type="match status" value="1"/>
</dbReference>
<name>A0A7J7HKU1_CAMSI</name>
<dbReference type="Gene3D" id="1.10.3520.10">
    <property type="entry name" value="Glycolipid transfer protein"/>
    <property type="match status" value="1"/>
</dbReference>
<dbReference type="AlphaFoldDB" id="A0A7J7HKU1"/>
<dbReference type="GO" id="GO:0009507">
    <property type="term" value="C:chloroplast"/>
    <property type="evidence" value="ECO:0007669"/>
    <property type="project" value="TreeGrafter"/>
</dbReference>
<dbReference type="GO" id="GO:0120013">
    <property type="term" value="F:lipid transfer activity"/>
    <property type="evidence" value="ECO:0007669"/>
    <property type="project" value="InterPro"/>
</dbReference>
<comment type="caution">
    <text evidence="5">The sequence shown here is derived from an EMBL/GenBank/DDBJ whole genome shotgun (WGS) entry which is preliminary data.</text>
</comment>
<evidence type="ECO:0000256" key="2">
    <source>
        <dbReference type="ARBA" id="ARBA00022777"/>
    </source>
</evidence>
<keyword evidence="3" id="KW-0067">ATP-binding</keyword>
<sequence>MLLILIGSGAIPSHCWVKNPWRSIIMGTAMLCIQKSDLIHLDKRVPTDAGLGGGSSNAATALWASEIGSDVLFFFSQGAAYCTGRGEVLCKMCSKTYGDYVRDLVEASNMYGTLNNVLDVDVKNDTVRTQGSLSCNLRRVRQGLDLIRAIFENFLSSEYCSLKEAASAAYAQLYYRFLSTDGPVGIRHVAKSSECSTVVKKGLVALERLGSGPKRPKKWPSSEYIRPDKRLCQNFHRSPGGSNK</sequence>
<dbReference type="InterPro" id="IPR014830">
    <property type="entry name" value="Glycolipid_transfer_prot_dom"/>
</dbReference>
<evidence type="ECO:0000313" key="5">
    <source>
        <dbReference type="EMBL" id="KAF5952604.1"/>
    </source>
</evidence>
<gene>
    <name evidence="5" type="ORF">HYC85_010548</name>
</gene>
<evidence type="ECO:0000256" key="3">
    <source>
        <dbReference type="ARBA" id="ARBA00022840"/>
    </source>
</evidence>
<proteinExistence type="predicted"/>
<feature type="domain" description="Glycolipid transfer protein" evidence="4">
    <location>
        <begin position="90"/>
        <end position="172"/>
    </location>
</feature>
<protein>
    <recommendedName>
        <fullName evidence="4">Glycolipid transfer protein domain-containing protein</fullName>
    </recommendedName>
</protein>
<accession>A0A7J7HKU1</accession>
<dbReference type="InterPro" id="IPR036497">
    <property type="entry name" value="GLTP_sf"/>
</dbReference>
<reference evidence="6" key="1">
    <citation type="journal article" date="2020" name="Nat. Commun.">
        <title>Genome assembly of wild tea tree DASZ reveals pedigree and selection history of tea varieties.</title>
        <authorList>
            <person name="Zhang W."/>
            <person name="Zhang Y."/>
            <person name="Qiu H."/>
            <person name="Guo Y."/>
            <person name="Wan H."/>
            <person name="Zhang X."/>
            <person name="Scossa F."/>
            <person name="Alseekh S."/>
            <person name="Zhang Q."/>
            <person name="Wang P."/>
            <person name="Xu L."/>
            <person name="Schmidt M.H."/>
            <person name="Jia X."/>
            <person name="Li D."/>
            <person name="Zhu A."/>
            <person name="Guo F."/>
            <person name="Chen W."/>
            <person name="Ni D."/>
            <person name="Usadel B."/>
            <person name="Fernie A.R."/>
            <person name="Wen W."/>
        </authorList>
    </citation>
    <scope>NUCLEOTIDE SEQUENCE [LARGE SCALE GENOMIC DNA]</scope>
    <source>
        <strain evidence="6">cv. G240</strain>
    </source>
</reference>
<dbReference type="Pfam" id="PF08718">
    <property type="entry name" value="GLTP"/>
    <property type="match status" value="1"/>
</dbReference>
<evidence type="ECO:0000259" key="4">
    <source>
        <dbReference type="Pfam" id="PF08718"/>
    </source>
</evidence>
<dbReference type="InterPro" id="IPR020568">
    <property type="entry name" value="Ribosomal_Su5_D2-typ_SF"/>
</dbReference>
<dbReference type="GO" id="GO:0050515">
    <property type="term" value="F:4-(cytidine 5'-diphospho)-2-C-methyl-D-erythritol kinase activity"/>
    <property type="evidence" value="ECO:0007669"/>
    <property type="project" value="TreeGrafter"/>
</dbReference>
<dbReference type="Proteomes" id="UP000593564">
    <property type="component" value="Unassembled WGS sequence"/>
</dbReference>
<dbReference type="EMBL" id="JACBKZ010000004">
    <property type="protein sequence ID" value="KAF5952604.1"/>
    <property type="molecule type" value="Genomic_DNA"/>
</dbReference>
<dbReference type="SUPFAM" id="SSF110004">
    <property type="entry name" value="Glycolipid transfer protein, GLTP"/>
    <property type="match status" value="1"/>
</dbReference>
<reference evidence="5 6" key="2">
    <citation type="submission" date="2020-07" db="EMBL/GenBank/DDBJ databases">
        <title>Genome assembly of wild tea tree DASZ reveals pedigree and selection history of tea varieties.</title>
        <authorList>
            <person name="Zhang W."/>
        </authorList>
    </citation>
    <scope>NUCLEOTIDE SEQUENCE [LARGE SCALE GENOMIC DNA]</scope>
    <source>
        <strain evidence="6">cv. G240</strain>
        <tissue evidence="5">Leaf</tissue>
    </source>
</reference>
<dbReference type="Gene3D" id="3.30.230.10">
    <property type="match status" value="1"/>
</dbReference>